<proteinExistence type="predicted"/>
<dbReference type="EMBL" id="CAJNNV010011205">
    <property type="protein sequence ID" value="CAE8599512.1"/>
    <property type="molecule type" value="Genomic_DNA"/>
</dbReference>
<keyword evidence="2" id="KW-1185">Reference proteome</keyword>
<sequence>MGPLATATVGEQTGCSRTKCAAAAQGARIMPLFHLQGLLSQHSPRRQERKDVLPPDLEFRYSLALLASGRCARVAGGVTTCNPTDVSESCRHKKPCKEAESSQLVLRLQPLPALPREVVLRILSFAVERFVRLRGRWGFSCELCNMTYSFRKYPEAALHLRAQRHARRLEALQAGRLLAVAQTGVEVSRFVDGLGLRGQFCSPQHVEEARRLVPLALAAEGVDLSALRASGAKGAWVSPETMERAGRIAALRGVSAEGARHRKDSKRWLLFAPGPGAEWSEELAQELAEIDTFDRS</sequence>
<organism evidence="1 2">
    <name type="scientific">Polarella glacialis</name>
    <name type="common">Dinoflagellate</name>
    <dbReference type="NCBI Taxonomy" id="89957"/>
    <lineage>
        <taxon>Eukaryota</taxon>
        <taxon>Sar</taxon>
        <taxon>Alveolata</taxon>
        <taxon>Dinophyceae</taxon>
        <taxon>Suessiales</taxon>
        <taxon>Suessiaceae</taxon>
        <taxon>Polarella</taxon>
    </lineage>
</organism>
<reference evidence="1" key="1">
    <citation type="submission" date="2021-02" db="EMBL/GenBank/DDBJ databases">
        <authorList>
            <person name="Dougan E. K."/>
            <person name="Rhodes N."/>
            <person name="Thang M."/>
            <person name="Chan C."/>
        </authorList>
    </citation>
    <scope>NUCLEOTIDE SEQUENCE</scope>
</reference>
<evidence type="ECO:0000313" key="2">
    <source>
        <dbReference type="Proteomes" id="UP000654075"/>
    </source>
</evidence>
<name>A0A813EJB5_POLGL</name>
<gene>
    <name evidence="1" type="ORF">PGLA1383_LOCUS17859</name>
</gene>
<dbReference type="Proteomes" id="UP000654075">
    <property type="component" value="Unassembled WGS sequence"/>
</dbReference>
<evidence type="ECO:0000313" key="1">
    <source>
        <dbReference type="EMBL" id="CAE8599512.1"/>
    </source>
</evidence>
<accession>A0A813EJB5</accession>
<dbReference type="AlphaFoldDB" id="A0A813EJB5"/>
<comment type="caution">
    <text evidence="1">The sequence shown here is derived from an EMBL/GenBank/DDBJ whole genome shotgun (WGS) entry which is preliminary data.</text>
</comment>
<protein>
    <submittedName>
        <fullName evidence="1">Uncharacterized protein</fullName>
    </submittedName>
</protein>